<comment type="pathway">
    <text evidence="7">Purine metabolism.</text>
</comment>
<reference evidence="10" key="1">
    <citation type="submission" date="2023-01" db="EMBL/GenBank/DDBJ databases">
        <title>Genome analysis of 13 Lactobacillus isolated from gut of wild boar.</title>
        <authorList>
            <person name="Papp P."/>
            <person name="Libisch B."/>
            <person name="Nagy T."/>
            <person name="Olasz F."/>
        </authorList>
    </citation>
    <scope>NUCLEOTIDE SEQUENCE</scope>
    <source>
        <strain evidence="10">F146</strain>
    </source>
</reference>
<evidence type="ECO:0000256" key="1">
    <source>
        <dbReference type="ARBA" id="ARBA00001936"/>
    </source>
</evidence>
<comment type="caution">
    <text evidence="10">The sequence shown here is derived from an EMBL/GenBank/DDBJ whole genome shotgun (WGS) entry which is preliminary data.</text>
</comment>
<gene>
    <name evidence="10" type="ORF">PO250_09920</name>
</gene>
<dbReference type="Gene3D" id="3.30.1490.20">
    <property type="entry name" value="ATP-grasp fold, A domain"/>
    <property type="match status" value="1"/>
</dbReference>
<keyword evidence="3 8" id="KW-0547">Nucleotide-binding</keyword>
<dbReference type="Gene3D" id="3.40.50.20">
    <property type="match status" value="1"/>
</dbReference>
<dbReference type="Proteomes" id="UP001220670">
    <property type="component" value="Unassembled WGS sequence"/>
</dbReference>
<dbReference type="AlphaFoldDB" id="A0AAJ1HW44"/>
<dbReference type="GO" id="GO:0046872">
    <property type="term" value="F:metal ion binding"/>
    <property type="evidence" value="ECO:0007669"/>
    <property type="project" value="InterPro"/>
</dbReference>
<dbReference type="RefSeq" id="WP_272209511.1">
    <property type="nucleotide sequence ID" value="NZ_JAQOMV010000003.1"/>
</dbReference>
<keyword evidence="6" id="KW-0464">Manganese</keyword>
<dbReference type="PROSITE" id="PS50975">
    <property type="entry name" value="ATP_GRASP"/>
    <property type="match status" value="1"/>
</dbReference>
<evidence type="ECO:0000256" key="8">
    <source>
        <dbReference type="PROSITE-ProRule" id="PRU00409"/>
    </source>
</evidence>
<dbReference type="InterPro" id="IPR013815">
    <property type="entry name" value="ATP_grasp_subdomain_1"/>
</dbReference>
<dbReference type="EMBL" id="JAQONE010000026">
    <property type="protein sequence ID" value="MDC2830589.1"/>
    <property type="molecule type" value="Genomic_DNA"/>
</dbReference>
<dbReference type="GO" id="GO:0005524">
    <property type="term" value="F:ATP binding"/>
    <property type="evidence" value="ECO:0007669"/>
    <property type="project" value="UniProtKB-UniRule"/>
</dbReference>
<dbReference type="Pfam" id="PF02222">
    <property type="entry name" value="ATP-grasp"/>
    <property type="match status" value="1"/>
</dbReference>
<dbReference type="InterPro" id="IPR016185">
    <property type="entry name" value="PreATP-grasp_dom_sf"/>
</dbReference>
<dbReference type="InterPro" id="IPR011761">
    <property type="entry name" value="ATP-grasp"/>
</dbReference>
<dbReference type="SUPFAM" id="SSF52440">
    <property type="entry name" value="PreATP-grasp domain"/>
    <property type="match status" value="1"/>
</dbReference>
<evidence type="ECO:0000256" key="5">
    <source>
        <dbReference type="ARBA" id="ARBA00022840"/>
    </source>
</evidence>
<evidence type="ECO:0000256" key="4">
    <source>
        <dbReference type="ARBA" id="ARBA00022755"/>
    </source>
</evidence>
<evidence type="ECO:0000256" key="7">
    <source>
        <dbReference type="ARBA" id="ARBA00025704"/>
    </source>
</evidence>
<evidence type="ECO:0000256" key="3">
    <source>
        <dbReference type="ARBA" id="ARBA00022741"/>
    </source>
</evidence>
<dbReference type="GO" id="GO:0005829">
    <property type="term" value="C:cytosol"/>
    <property type="evidence" value="ECO:0007669"/>
    <property type="project" value="TreeGrafter"/>
</dbReference>
<evidence type="ECO:0000256" key="2">
    <source>
        <dbReference type="ARBA" id="ARBA00001946"/>
    </source>
</evidence>
<evidence type="ECO:0000256" key="6">
    <source>
        <dbReference type="ARBA" id="ARBA00023211"/>
    </source>
</evidence>
<evidence type="ECO:0000313" key="10">
    <source>
        <dbReference type="EMBL" id="MDC2830589.1"/>
    </source>
</evidence>
<dbReference type="PANTHER" id="PTHR11609:SF5">
    <property type="entry name" value="PHOSPHORIBOSYLAMINOIMIDAZOLE CARBOXYLASE"/>
    <property type="match status" value="1"/>
</dbReference>
<comment type="cofactor">
    <cofactor evidence="1">
        <name>Mn(2+)</name>
        <dbReference type="ChEBI" id="CHEBI:29035"/>
    </cofactor>
</comment>
<proteinExistence type="predicted"/>
<sequence length="389" mass="43308">MSSTNTLYPGSTLGIIGLNRNGSTLITAAKRAGFNVGVYVDRSKPSLTKQADFTISGAYNNQEKLTMFAQTCDAVIYANDLIDSSVLRYLSRNVYLPQGINALEIVQDRLMERAFLDQINVNVAPYVTVISLDDVYQSIDSIGYPAILKPIQRGIGEHSMKITKQSDITRAADFINAGTYLLESWIDHTAEYTMLAATDGQDTQVFPAVELMLNADEKLMGVKAPANLNADISREMERIVTSVAENLQYRGVFRVDFYVTATGNLYVHGIEPGLSIYGNVFDYGANVSQSEQLLRAIAGMPLFDVQMLQPAVMMLARVAQRPALQRQWLLKGNWHYQFFSEVKDDPQAIAGFVWVVGKPSLEELQHQIEDTEVWKNKQPVNADLTSDQQ</sequence>
<protein>
    <submittedName>
        <fullName evidence="10">ATP-grasp domain-containing protein</fullName>
    </submittedName>
</protein>
<dbReference type="GO" id="GO:0006164">
    <property type="term" value="P:purine nucleotide biosynthetic process"/>
    <property type="evidence" value="ECO:0007669"/>
    <property type="project" value="UniProtKB-KW"/>
</dbReference>
<name>A0AAJ1HW44_LIMMU</name>
<evidence type="ECO:0000313" key="11">
    <source>
        <dbReference type="Proteomes" id="UP001220670"/>
    </source>
</evidence>
<evidence type="ECO:0000259" key="9">
    <source>
        <dbReference type="PROSITE" id="PS50975"/>
    </source>
</evidence>
<accession>A0AAJ1HW44</accession>
<dbReference type="Gene3D" id="3.30.470.20">
    <property type="entry name" value="ATP-grasp fold, B domain"/>
    <property type="match status" value="1"/>
</dbReference>
<keyword evidence="4" id="KW-0658">Purine biosynthesis</keyword>
<dbReference type="PANTHER" id="PTHR11609">
    <property type="entry name" value="PURINE BIOSYNTHESIS PROTEIN 6/7, PUR6/7"/>
    <property type="match status" value="1"/>
</dbReference>
<dbReference type="InterPro" id="IPR054350">
    <property type="entry name" value="PurT/PurK_preATP-grasp"/>
</dbReference>
<dbReference type="InterPro" id="IPR003135">
    <property type="entry name" value="ATP-grasp_carboxylate-amine"/>
</dbReference>
<comment type="cofactor">
    <cofactor evidence="2">
        <name>Mg(2+)</name>
        <dbReference type="ChEBI" id="CHEBI:18420"/>
    </cofactor>
</comment>
<keyword evidence="5 8" id="KW-0067">ATP-binding</keyword>
<dbReference type="Pfam" id="PF22660">
    <property type="entry name" value="RS_preATP-grasp-like"/>
    <property type="match status" value="1"/>
</dbReference>
<organism evidence="10 11">
    <name type="scientific">Limosilactobacillus mucosae</name>
    <name type="common">Lactobacillus mucosae</name>
    <dbReference type="NCBI Taxonomy" id="97478"/>
    <lineage>
        <taxon>Bacteria</taxon>
        <taxon>Bacillati</taxon>
        <taxon>Bacillota</taxon>
        <taxon>Bacilli</taxon>
        <taxon>Lactobacillales</taxon>
        <taxon>Lactobacillaceae</taxon>
        <taxon>Limosilactobacillus</taxon>
    </lineage>
</organism>
<dbReference type="SUPFAM" id="SSF56059">
    <property type="entry name" value="Glutathione synthetase ATP-binding domain-like"/>
    <property type="match status" value="1"/>
</dbReference>
<feature type="domain" description="ATP-grasp" evidence="9">
    <location>
        <begin position="113"/>
        <end position="298"/>
    </location>
</feature>